<dbReference type="SUPFAM" id="SSF51101">
    <property type="entry name" value="Mannose-binding lectins"/>
    <property type="match status" value="1"/>
</dbReference>
<name>A0AAN7CRP1_9PEZI</name>
<feature type="domain" description="DUF7600" evidence="1">
    <location>
        <begin position="48"/>
        <end position="164"/>
    </location>
</feature>
<organism evidence="2 3">
    <name type="scientific">Corynascus novoguineensis</name>
    <dbReference type="NCBI Taxonomy" id="1126955"/>
    <lineage>
        <taxon>Eukaryota</taxon>
        <taxon>Fungi</taxon>
        <taxon>Dikarya</taxon>
        <taxon>Ascomycota</taxon>
        <taxon>Pezizomycotina</taxon>
        <taxon>Sordariomycetes</taxon>
        <taxon>Sordariomycetidae</taxon>
        <taxon>Sordariales</taxon>
        <taxon>Chaetomiaceae</taxon>
        <taxon>Corynascus</taxon>
    </lineage>
</organism>
<protein>
    <recommendedName>
        <fullName evidence="1">DUF7600 domain-containing protein</fullName>
    </recommendedName>
</protein>
<comment type="caution">
    <text evidence="2">The sequence shown here is derived from an EMBL/GenBank/DDBJ whole genome shotgun (WGS) entry which is preliminary data.</text>
</comment>
<dbReference type="AlphaFoldDB" id="A0AAN7CRP1"/>
<keyword evidence="3" id="KW-1185">Reference proteome</keyword>
<reference evidence="2" key="2">
    <citation type="submission" date="2023-05" db="EMBL/GenBank/DDBJ databases">
        <authorList>
            <consortium name="Lawrence Berkeley National Laboratory"/>
            <person name="Steindorff A."/>
            <person name="Hensen N."/>
            <person name="Bonometti L."/>
            <person name="Westerberg I."/>
            <person name="Brannstrom I.O."/>
            <person name="Guillou S."/>
            <person name="Cros-Aarteil S."/>
            <person name="Calhoun S."/>
            <person name="Haridas S."/>
            <person name="Kuo A."/>
            <person name="Mondo S."/>
            <person name="Pangilinan J."/>
            <person name="Riley R."/>
            <person name="Labutti K."/>
            <person name="Andreopoulos B."/>
            <person name="Lipzen A."/>
            <person name="Chen C."/>
            <person name="Yanf M."/>
            <person name="Daum C."/>
            <person name="Ng V."/>
            <person name="Clum A."/>
            <person name="Ohm R."/>
            <person name="Martin F."/>
            <person name="Silar P."/>
            <person name="Natvig D."/>
            <person name="Lalanne C."/>
            <person name="Gautier V."/>
            <person name="Ament-Velasquez S.L."/>
            <person name="Kruys A."/>
            <person name="Hutchinson M.I."/>
            <person name="Powell A.J."/>
            <person name="Barry K."/>
            <person name="Miller A.N."/>
            <person name="Grigoriev I.V."/>
            <person name="Debuchy R."/>
            <person name="Gladieux P."/>
            <person name="Thoren M.H."/>
            <person name="Johannesson H."/>
        </authorList>
    </citation>
    <scope>NUCLEOTIDE SEQUENCE</scope>
    <source>
        <strain evidence="2">CBS 359.72</strain>
    </source>
</reference>
<dbReference type="EMBL" id="MU857668">
    <property type="protein sequence ID" value="KAK4246700.1"/>
    <property type="molecule type" value="Genomic_DNA"/>
</dbReference>
<dbReference type="Proteomes" id="UP001303647">
    <property type="component" value="Unassembled WGS sequence"/>
</dbReference>
<dbReference type="InterPro" id="IPR036404">
    <property type="entry name" value="Jacalin-like_lectin_dom_sf"/>
</dbReference>
<evidence type="ECO:0000259" key="1">
    <source>
        <dbReference type="Pfam" id="PF24539"/>
    </source>
</evidence>
<evidence type="ECO:0000313" key="3">
    <source>
        <dbReference type="Proteomes" id="UP001303647"/>
    </source>
</evidence>
<dbReference type="Pfam" id="PF24539">
    <property type="entry name" value="DUF7600"/>
    <property type="match status" value="1"/>
</dbReference>
<reference evidence="2" key="1">
    <citation type="journal article" date="2023" name="Mol. Phylogenet. Evol.">
        <title>Genome-scale phylogeny and comparative genomics of the fungal order Sordariales.</title>
        <authorList>
            <person name="Hensen N."/>
            <person name="Bonometti L."/>
            <person name="Westerberg I."/>
            <person name="Brannstrom I.O."/>
            <person name="Guillou S."/>
            <person name="Cros-Aarteil S."/>
            <person name="Calhoun S."/>
            <person name="Haridas S."/>
            <person name="Kuo A."/>
            <person name="Mondo S."/>
            <person name="Pangilinan J."/>
            <person name="Riley R."/>
            <person name="LaButti K."/>
            <person name="Andreopoulos B."/>
            <person name="Lipzen A."/>
            <person name="Chen C."/>
            <person name="Yan M."/>
            <person name="Daum C."/>
            <person name="Ng V."/>
            <person name="Clum A."/>
            <person name="Steindorff A."/>
            <person name="Ohm R.A."/>
            <person name="Martin F."/>
            <person name="Silar P."/>
            <person name="Natvig D.O."/>
            <person name="Lalanne C."/>
            <person name="Gautier V."/>
            <person name="Ament-Velasquez S.L."/>
            <person name="Kruys A."/>
            <person name="Hutchinson M.I."/>
            <person name="Powell A.J."/>
            <person name="Barry K."/>
            <person name="Miller A.N."/>
            <person name="Grigoriev I.V."/>
            <person name="Debuchy R."/>
            <person name="Gladieux P."/>
            <person name="Hiltunen Thoren M."/>
            <person name="Johannesson H."/>
        </authorList>
    </citation>
    <scope>NUCLEOTIDE SEQUENCE</scope>
    <source>
        <strain evidence="2">CBS 359.72</strain>
    </source>
</reference>
<accession>A0AAN7CRP1</accession>
<dbReference type="InterPro" id="IPR056021">
    <property type="entry name" value="DUF7600"/>
</dbReference>
<proteinExistence type="predicted"/>
<sequence>MPFNPATGFDERFTSLRPLLGETPSEPLWAAARGNMKGSGTDFNPLMESSASTVHLSGAVYIAGLSLTDTNGEILHMGFTAAGSKSRIPLEKASLVGFNLTVGPSGIHALQTVSRRDGTTQLSAWLGRPNDGPKTQRLSAIAGPNDRAMALKLGFDGFRMVSFGAAPHFEPHIPVPHEPIDKNLRQSAIWDPDVPPTTLNLNENFLVTPELYTSGFKPLFWTWFGGPHGIQLANLVKITIIGLAILRVDFTFDGAKVPAERQQFPRRELDSDEQDSKMIEFTIDGPEGELINKIEIVKQLLRSKGDGWGQKEGCITWLKIHTNRGRALELGSKSKTRKDIILVEKEISAAPGTAITGFYGVQMVYLGFGLTSLGVITEPLLET</sequence>
<evidence type="ECO:0000313" key="2">
    <source>
        <dbReference type="EMBL" id="KAK4246700.1"/>
    </source>
</evidence>
<dbReference type="Gene3D" id="2.100.10.30">
    <property type="entry name" value="Jacalin-like lectin domain"/>
    <property type="match status" value="1"/>
</dbReference>
<gene>
    <name evidence="2" type="ORF">C7999DRAFT_32851</name>
</gene>